<proteinExistence type="predicted"/>
<comment type="caution">
    <text evidence="2">The sequence shown here is derived from an EMBL/GenBank/DDBJ whole genome shotgun (WGS) entry which is preliminary data.</text>
</comment>
<reference evidence="2 3" key="1">
    <citation type="submission" date="2024-11" db="EMBL/GenBank/DDBJ databases">
        <title>Chromosome-level genome assembly of the freshwater bivalve Anodonta woodiana.</title>
        <authorList>
            <person name="Chen X."/>
        </authorList>
    </citation>
    <scope>NUCLEOTIDE SEQUENCE [LARGE SCALE GENOMIC DNA]</scope>
    <source>
        <strain evidence="2">MN2024</strain>
        <tissue evidence="2">Gills</tissue>
    </source>
</reference>
<dbReference type="SUPFAM" id="SSF53448">
    <property type="entry name" value="Nucleotide-diphospho-sugar transferases"/>
    <property type="match status" value="1"/>
</dbReference>
<dbReference type="Pfam" id="PF04488">
    <property type="entry name" value="Gly_transf_sug"/>
    <property type="match status" value="1"/>
</dbReference>
<dbReference type="PANTHER" id="PTHR46830">
    <property type="entry name" value="TRANSFERASE, PUTATIVE-RELATED"/>
    <property type="match status" value="1"/>
</dbReference>
<keyword evidence="1" id="KW-1133">Transmembrane helix</keyword>
<feature type="transmembrane region" description="Helical" evidence="1">
    <location>
        <begin position="20"/>
        <end position="39"/>
    </location>
</feature>
<dbReference type="Proteomes" id="UP001634394">
    <property type="component" value="Unassembled WGS sequence"/>
</dbReference>
<keyword evidence="1" id="KW-0472">Membrane</keyword>
<sequence>MGSKMTSQKGRRTMFWGMSFRTLIVTLVLIFAIIAIYQLKVLTSLDPTDVRQEVSAATRDFKGHDVCRLFNNMSNINRIIVQHEFAGFRNVSRDELVGNLVPNIVYYVWCENATFEFKHYLSVLSAWKILQPDMIEFHYFGEIRFGHYNDWFNRLVRTIPSFHAMRAPSNWDGEELGCDPWLGLALVDDRGGIYVSANTIIADSLFKYRKRDLTVILQGRNSTNEISILIGKSHNSRHNSSIDSLVRYYQALPRISNFCDFSGHNLPGHKTFACVAIPDSTILYPEDYFTVNSSFGNLVRTLMYGNPAPRIPLKSQSAVPKIVHYTWFGSQHMTFMMYLSMLSTLYIVNPEKVYIHCDGYLHGTYYDKILKDKRVVFVYREKPGYIYTHRLLYSQHRSDIVRGDVLLKYGGIYLDWDVLWLRPIDDLIQSGYDAIANFDHMRHAQYPNTINLGVFLAKPRSAFLKRWQDALVDYKSDDFLYNAVLLPYKVYENFPETLYIERRLQVMCFHLKCHPAFHPNFHDFSEAQEFDWRKDVYAIHFTFPDPHEYDNVTSLMNGKGMFADIGRYVLQFADKLPK</sequence>
<evidence type="ECO:0000256" key="1">
    <source>
        <dbReference type="SAM" id="Phobius"/>
    </source>
</evidence>
<evidence type="ECO:0000313" key="3">
    <source>
        <dbReference type="Proteomes" id="UP001634394"/>
    </source>
</evidence>
<dbReference type="InterPro" id="IPR007577">
    <property type="entry name" value="GlycoTrfase_DXD_sugar-bd_CS"/>
</dbReference>
<name>A0ABD3UZ48_SINWO</name>
<dbReference type="PANTHER" id="PTHR46830:SF1">
    <property type="entry name" value="ALPHA-1,4-N-ACETYLGLUCOSAMINYLTRANSFERASE"/>
    <property type="match status" value="1"/>
</dbReference>
<dbReference type="Gene3D" id="3.90.550.20">
    <property type="match status" value="1"/>
</dbReference>
<dbReference type="EMBL" id="JBJQND010000014">
    <property type="protein sequence ID" value="KAL3854714.1"/>
    <property type="molecule type" value="Genomic_DNA"/>
</dbReference>
<keyword evidence="3" id="KW-1185">Reference proteome</keyword>
<keyword evidence="1" id="KW-0812">Transmembrane</keyword>
<evidence type="ECO:0000313" key="2">
    <source>
        <dbReference type="EMBL" id="KAL3854714.1"/>
    </source>
</evidence>
<protein>
    <submittedName>
        <fullName evidence="2">Uncharacterized protein</fullName>
    </submittedName>
</protein>
<dbReference type="InterPro" id="IPR029044">
    <property type="entry name" value="Nucleotide-diphossugar_trans"/>
</dbReference>
<organism evidence="2 3">
    <name type="scientific">Sinanodonta woodiana</name>
    <name type="common">Chinese pond mussel</name>
    <name type="synonym">Anodonta woodiana</name>
    <dbReference type="NCBI Taxonomy" id="1069815"/>
    <lineage>
        <taxon>Eukaryota</taxon>
        <taxon>Metazoa</taxon>
        <taxon>Spiralia</taxon>
        <taxon>Lophotrochozoa</taxon>
        <taxon>Mollusca</taxon>
        <taxon>Bivalvia</taxon>
        <taxon>Autobranchia</taxon>
        <taxon>Heteroconchia</taxon>
        <taxon>Palaeoheterodonta</taxon>
        <taxon>Unionida</taxon>
        <taxon>Unionoidea</taxon>
        <taxon>Unionidae</taxon>
        <taxon>Unioninae</taxon>
        <taxon>Sinanodonta</taxon>
    </lineage>
</organism>
<accession>A0ABD3UZ48</accession>
<gene>
    <name evidence="2" type="ORF">ACJMK2_013972</name>
</gene>
<dbReference type="AlphaFoldDB" id="A0ABD3UZ48"/>